<organism evidence="8 9">
    <name type="scientific">Sorangium cellulosum</name>
    <name type="common">Polyangium cellulosum</name>
    <dbReference type="NCBI Taxonomy" id="56"/>
    <lineage>
        <taxon>Bacteria</taxon>
        <taxon>Pseudomonadati</taxon>
        <taxon>Myxococcota</taxon>
        <taxon>Polyangia</taxon>
        <taxon>Polyangiales</taxon>
        <taxon>Polyangiaceae</taxon>
        <taxon>Sorangium</taxon>
    </lineage>
</organism>
<dbReference type="FunFam" id="3.40.640.10:FF:000033">
    <property type="entry name" value="Aspartate aminotransferase"/>
    <property type="match status" value="1"/>
</dbReference>
<dbReference type="Proteomes" id="UP000075260">
    <property type="component" value="Unassembled WGS sequence"/>
</dbReference>
<dbReference type="PANTHER" id="PTHR46383">
    <property type="entry name" value="ASPARTATE AMINOTRANSFERASE"/>
    <property type="match status" value="1"/>
</dbReference>
<evidence type="ECO:0000313" key="8">
    <source>
        <dbReference type="EMBL" id="KYF66231.1"/>
    </source>
</evidence>
<dbReference type="Gene3D" id="3.40.640.10">
    <property type="entry name" value="Type I PLP-dependent aspartate aminotransferase-like (Major domain)"/>
    <property type="match status" value="1"/>
</dbReference>
<keyword evidence="4 6" id="KW-0808">Transferase</keyword>
<keyword evidence="3 6" id="KW-0032">Aminotransferase</keyword>
<evidence type="ECO:0000256" key="6">
    <source>
        <dbReference type="RuleBase" id="RU000481"/>
    </source>
</evidence>
<dbReference type="PRINTS" id="PR00753">
    <property type="entry name" value="ACCSYNTHASE"/>
</dbReference>
<dbReference type="EMBL" id="JEMA01000762">
    <property type="protein sequence ID" value="KYF66231.1"/>
    <property type="molecule type" value="Genomic_DNA"/>
</dbReference>
<comment type="caution">
    <text evidence="8">The sequence shown here is derived from an EMBL/GenBank/DDBJ whole genome shotgun (WGS) entry which is preliminary data.</text>
</comment>
<evidence type="ECO:0000259" key="7">
    <source>
        <dbReference type="Pfam" id="PF00155"/>
    </source>
</evidence>
<dbReference type="InterPro" id="IPR004838">
    <property type="entry name" value="NHTrfase_class1_PyrdxlP-BS"/>
</dbReference>
<feature type="domain" description="Aminotransferase class I/classII large" evidence="7">
    <location>
        <begin position="35"/>
        <end position="391"/>
    </location>
</feature>
<dbReference type="SUPFAM" id="SSF53383">
    <property type="entry name" value="PLP-dependent transferases"/>
    <property type="match status" value="1"/>
</dbReference>
<dbReference type="EC" id="2.6.1.-" evidence="6"/>
<evidence type="ECO:0000256" key="1">
    <source>
        <dbReference type="ARBA" id="ARBA00001933"/>
    </source>
</evidence>
<gene>
    <name evidence="8" type="ORF">BE15_14650</name>
</gene>
<keyword evidence="5" id="KW-0663">Pyridoxal phosphate</keyword>
<dbReference type="InterPro" id="IPR015422">
    <property type="entry name" value="PyrdxlP-dep_Trfase_small"/>
</dbReference>
<protein>
    <recommendedName>
        <fullName evidence="6">Aminotransferase</fullName>
        <ecNumber evidence="6">2.6.1.-</ecNumber>
    </recommendedName>
</protein>
<name>A0A150QE43_SORCE</name>
<dbReference type="OrthoDB" id="9804474at2"/>
<dbReference type="Pfam" id="PF00155">
    <property type="entry name" value="Aminotran_1_2"/>
    <property type="match status" value="1"/>
</dbReference>
<sequence>MPRKLADRLSAVAPSATLAMAARAARLRAEGHRVYSFSVGEPDFDTPEHIRSAAKAALDAGATHYTAVSGTPELKSAICASTEQHRGWRPLPSQITVSCGAKHALFNLAAALFEPGDEVVIPAPYWVSYPEQVRLVGATPVIVETTEEAGFRLTAEALQAALSPRVKAIVLCTPSNPTGSAYAEEHLRPLIGVLRRHDCWIIVDEIYADLTYDGFRHASLPALAEDLAPRVIVVDGVSKTFAMTGWRIGWSIAPTEVARALDVVQGQSTTNAAAVSQAAAVAALNGPRDAVFAMRAAFARRRSLMVEGLNAIPGIRCRMPEGAFYAFADVRGLCGRSFQGKALAGDEDVATWMLEQAHVASVAGTPFGAPGYLRFSYACDEDHIDAGLAAIRRAVATLD</sequence>
<dbReference type="GO" id="GO:0030170">
    <property type="term" value="F:pyridoxal phosphate binding"/>
    <property type="evidence" value="ECO:0007669"/>
    <property type="project" value="InterPro"/>
</dbReference>
<dbReference type="InterPro" id="IPR015424">
    <property type="entry name" value="PyrdxlP-dep_Trfase"/>
</dbReference>
<reference evidence="8 9" key="1">
    <citation type="submission" date="2014-02" db="EMBL/GenBank/DDBJ databases">
        <title>The small core and large imbalanced accessory genome model reveals a collaborative survival strategy of Sorangium cellulosum strains in nature.</title>
        <authorList>
            <person name="Han K."/>
            <person name="Peng R."/>
            <person name="Blom J."/>
            <person name="Li Y.-Z."/>
        </authorList>
    </citation>
    <scope>NUCLEOTIDE SEQUENCE [LARGE SCALE GENOMIC DNA]</scope>
    <source>
        <strain evidence="8 9">So0008-312</strain>
    </source>
</reference>
<dbReference type="GO" id="GO:0006520">
    <property type="term" value="P:amino acid metabolic process"/>
    <property type="evidence" value="ECO:0007669"/>
    <property type="project" value="InterPro"/>
</dbReference>
<dbReference type="PROSITE" id="PS00105">
    <property type="entry name" value="AA_TRANSFER_CLASS_1"/>
    <property type="match status" value="1"/>
</dbReference>
<comment type="similarity">
    <text evidence="2 6">Belongs to the class-I pyridoxal-phosphate-dependent aminotransferase family.</text>
</comment>
<dbReference type="AlphaFoldDB" id="A0A150QE43"/>
<dbReference type="CDD" id="cd00609">
    <property type="entry name" value="AAT_like"/>
    <property type="match status" value="1"/>
</dbReference>
<dbReference type="RefSeq" id="WP_061610624.1">
    <property type="nucleotide sequence ID" value="NZ_JEMA01000762.1"/>
</dbReference>
<evidence type="ECO:0000256" key="4">
    <source>
        <dbReference type="ARBA" id="ARBA00022679"/>
    </source>
</evidence>
<dbReference type="Gene3D" id="3.90.1150.10">
    <property type="entry name" value="Aspartate Aminotransferase, domain 1"/>
    <property type="match status" value="1"/>
</dbReference>
<comment type="cofactor">
    <cofactor evidence="1 6">
        <name>pyridoxal 5'-phosphate</name>
        <dbReference type="ChEBI" id="CHEBI:597326"/>
    </cofactor>
</comment>
<dbReference type="PANTHER" id="PTHR46383:SF1">
    <property type="entry name" value="ASPARTATE AMINOTRANSFERASE"/>
    <property type="match status" value="1"/>
</dbReference>
<dbReference type="InterPro" id="IPR050596">
    <property type="entry name" value="AspAT/PAT-like"/>
</dbReference>
<dbReference type="InterPro" id="IPR004839">
    <property type="entry name" value="Aminotransferase_I/II_large"/>
</dbReference>
<evidence type="ECO:0000313" key="9">
    <source>
        <dbReference type="Proteomes" id="UP000075260"/>
    </source>
</evidence>
<evidence type="ECO:0000256" key="2">
    <source>
        <dbReference type="ARBA" id="ARBA00007441"/>
    </source>
</evidence>
<accession>A0A150QE43</accession>
<dbReference type="InterPro" id="IPR015421">
    <property type="entry name" value="PyrdxlP-dep_Trfase_major"/>
</dbReference>
<proteinExistence type="inferred from homology"/>
<evidence type="ECO:0000256" key="5">
    <source>
        <dbReference type="ARBA" id="ARBA00022898"/>
    </source>
</evidence>
<dbReference type="GO" id="GO:0008483">
    <property type="term" value="F:transaminase activity"/>
    <property type="evidence" value="ECO:0007669"/>
    <property type="project" value="UniProtKB-KW"/>
</dbReference>
<evidence type="ECO:0000256" key="3">
    <source>
        <dbReference type="ARBA" id="ARBA00022576"/>
    </source>
</evidence>